<evidence type="ECO:0000313" key="7">
    <source>
        <dbReference type="Proteomes" id="UP000053593"/>
    </source>
</evidence>
<dbReference type="InterPro" id="IPR043145">
    <property type="entry name" value="Znf_ZZ_sf"/>
</dbReference>
<dbReference type="Gene3D" id="3.30.60.90">
    <property type="match status" value="1"/>
</dbReference>
<keyword evidence="1" id="KW-0479">Metal-binding</keyword>
<evidence type="ECO:0000256" key="4">
    <source>
        <dbReference type="PROSITE-ProRule" id="PRU00228"/>
    </source>
</evidence>
<keyword evidence="2 4" id="KW-0863">Zinc-finger</keyword>
<evidence type="ECO:0000259" key="5">
    <source>
        <dbReference type="PROSITE" id="PS50135"/>
    </source>
</evidence>
<reference evidence="6 7" key="1">
    <citation type="submission" date="2014-04" db="EMBL/GenBank/DDBJ databases">
        <title>Evolutionary Origins and Diversification of the Mycorrhizal Mutualists.</title>
        <authorList>
            <consortium name="DOE Joint Genome Institute"/>
            <consortium name="Mycorrhizal Genomics Consortium"/>
            <person name="Kohler A."/>
            <person name="Kuo A."/>
            <person name="Nagy L.G."/>
            <person name="Floudas D."/>
            <person name="Copeland A."/>
            <person name="Barry K.W."/>
            <person name="Cichocki N."/>
            <person name="Veneault-Fourrey C."/>
            <person name="LaButti K."/>
            <person name="Lindquist E.A."/>
            <person name="Lipzen A."/>
            <person name="Lundell T."/>
            <person name="Morin E."/>
            <person name="Murat C."/>
            <person name="Riley R."/>
            <person name="Ohm R."/>
            <person name="Sun H."/>
            <person name="Tunlid A."/>
            <person name="Henrissat B."/>
            <person name="Grigoriev I.V."/>
            <person name="Hibbett D.S."/>
            <person name="Martin F."/>
        </authorList>
    </citation>
    <scope>NUCLEOTIDE SEQUENCE [LARGE SCALE GENOMIC DNA]</scope>
    <source>
        <strain evidence="6 7">FD-317 M1</strain>
    </source>
</reference>
<evidence type="ECO:0000313" key="6">
    <source>
        <dbReference type="EMBL" id="KIK50287.1"/>
    </source>
</evidence>
<dbReference type="EMBL" id="KN834912">
    <property type="protein sequence ID" value="KIK50287.1"/>
    <property type="molecule type" value="Genomic_DNA"/>
</dbReference>
<evidence type="ECO:0000256" key="3">
    <source>
        <dbReference type="ARBA" id="ARBA00022833"/>
    </source>
</evidence>
<keyword evidence="7" id="KW-1185">Reference proteome</keyword>
<dbReference type="AlphaFoldDB" id="A0A0D0BXT3"/>
<dbReference type="GO" id="GO:0008270">
    <property type="term" value="F:zinc ion binding"/>
    <property type="evidence" value="ECO:0007669"/>
    <property type="project" value="UniProtKB-KW"/>
</dbReference>
<dbReference type="InterPro" id="IPR000433">
    <property type="entry name" value="Znf_ZZ"/>
</dbReference>
<dbReference type="CDD" id="cd02249">
    <property type="entry name" value="ZZ"/>
    <property type="match status" value="1"/>
</dbReference>
<sequence>MVLGHITERLHRTRGVETSFTNAPELAIPTFPYHHVRSDSVMRDFGHVMMTGASVAVASVDIINTFCNENLTTIQSLSTSLLSIHVSSQDIDEFIKGAHIVMTGLEKVAAVFPFTAVAVVAFKGIMSAHIRRRDNDKKVLIVIARIQDMLTALFEMRHIRNPGAKTDNGPESRMAELMEKIAKDIRKTGLACEHFMSKNIFAKTVKAKIYEERLATHANLFNDYRDEFQFLLNLFSAAGIQNANRKLDGVSGQLMKIETKIDDILAIFRNVDSPHERDLKDFIDQNGGAEALLQNDHLLSQTIQKMNYVDMNPEADIITDASGRDYGRFMNSGPIDLVECKKELVRELREDLDVTLTKKFDIYSQKLEMQNQQLMEAQKKQEALLLFEIRGGSFYDRIRHKDMRAIWKEMCWKGSVKARHFVLALHDYFVEKYQTDGSNAATIEMITDGPLTSAPSSPDTPTTPAPDCDLESENDNWTNAYINVTHVQPILEAVDDDATGFITIKEVNVFTSSRPAGWTLPCWIAFWAVGWQTSIDRYRTQIYGQLEQMIGLSGIVHADNRTYVDQYLSHSVFKEIEQLLRATKSPNPANYRDPELMRYVDKYTMQEERSLEQKMNSIAYDLDGPATVSLVTGPGRIERFLYPLIYLILKQHTQVLDLACTHTLDGKEFGDMTKTLVSLFAVVHERVEGLIAILRQSYSNVQEQLSYFAFGMFRSFYECRPRDPKNNTILSRRSTSRTWSRPYECVSLPGLSPAKDILRYDIIQSPTSASGRNRSIRSETLHLGIKCDACRKDIRGARFLCLVCINQEFSENIDLCSQCCNQTVKRKSFSHEASHPLLQVDTTIFDAELAVTIPNAQEIATHIEDQLRSGLPSDVSTAFAVKALAKCSNCWNPGPSKVFYQCLHCAFTAFYCSNCEPRGGAYPKFSSQTSPNPTHTLQHHLVRVRRGDGMDGEAGETANQKLEHQLVVMQNRLAAMEDILRRVLNAVGNSSA</sequence>
<dbReference type="Proteomes" id="UP000053593">
    <property type="component" value="Unassembled WGS sequence"/>
</dbReference>
<name>A0A0D0BXT3_9AGAR</name>
<dbReference type="SMART" id="SM00291">
    <property type="entry name" value="ZnF_ZZ"/>
    <property type="match status" value="1"/>
</dbReference>
<dbReference type="PROSITE" id="PS00018">
    <property type="entry name" value="EF_HAND_1"/>
    <property type="match status" value="1"/>
</dbReference>
<dbReference type="SUPFAM" id="SSF57850">
    <property type="entry name" value="RING/U-box"/>
    <property type="match status" value="1"/>
</dbReference>
<dbReference type="InterPro" id="IPR018247">
    <property type="entry name" value="EF_Hand_1_Ca_BS"/>
</dbReference>
<protein>
    <recommendedName>
        <fullName evidence="5">ZZ-type domain-containing protein</fullName>
    </recommendedName>
</protein>
<dbReference type="HOGENOM" id="CLU_004050_1_0_1"/>
<accession>A0A0D0BXT3</accession>
<organism evidence="6 7">
    <name type="scientific">Collybiopsis luxurians FD-317 M1</name>
    <dbReference type="NCBI Taxonomy" id="944289"/>
    <lineage>
        <taxon>Eukaryota</taxon>
        <taxon>Fungi</taxon>
        <taxon>Dikarya</taxon>
        <taxon>Basidiomycota</taxon>
        <taxon>Agaricomycotina</taxon>
        <taxon>Agaricomycetes</taxon>
        <taxon>Agaricomycetidae</taxon>
        <taxon>Agaricales</taxon>
        <taxon>Marasmiineae</taxon>
        <taxon>Omphalotaceae</taxon>
        <taxon>Collybiopsis</taxon>
        <taxon>Collybiopsis luxurians</taxon>
    </lineage>
</organism>
<keyword evidence="3" id="KW-0862">Zinc</keyword>
<dbReference type="PROSITE" id="PS50135">
    <property type="entry name" value="ZF_ZZ_2"/>
    <property type="match status" value="1"/>
</dbReference>
<gene>
    <name evidence="6" type="ORF">GYMLUDRAFT_51310</name>
</gene>
<proteinExistence type="predicted"/>
<dbReference type="OrthoDB" id="2122982at2759"/>
<feature type="domain" description="ZZ-type" evidence="5">
    <location>
        <begin position="782"/>
        <end position="845"/>
    </location>
</feature>
<evidence type="ECO:0000256" key="1">
    <source>
        <dbReference type="ARBA" id="ARBA00022723"/>
    </source>
</evidence>
<evidence type="ECO:0000256" key="2">
    <source>
        <dbReference type="ARBA" id="ARBA00022771"/>
    </source>
</evidence>